<proteinExistence type="predicted"/>
<keyword evidence="2" id="KW-1185">Reference proteome</keyword>
<comment type="caution">
    <text evidence="1">The sequence shown here is derived from an EMBL/GenBank/DDBJ whole genome shotgun (WGS) entry which is preliminary data.</text>
</comment>
<sequence>MKTRDLEGFFSPKFYQQMLKKGQKAEGRRQKGNTAPFHPASLRLLPVSAVFTLLSALCLLPQVLEFH</sequence>
<reference evidence="2" key="1">
    <citation type="submission" date="2016-04" db="EMBL/GenBank/DDBJ databases">
        <authorList>
            <person name="Chen L."/>
            <person name="Zhuang W."/>
            <person name="Wang G."/>
        </authorList>
    </citation>
    <scope>NUCLEOTIDE SEQUENCE [LARGE SCALE GENOMIC DNA]</scope>
    <source>
        <strain evidence="2">17621</strain>
    </source>
</reference>
<evidence type="ECO:0000313" key="2">
    <source>
        <dbReference type="Proteomes" id="UP000192610"/>
    </source>
</evidence>
<dbReference type="EMBL" id="LVXG01000067">
    <property type="protein sequence ID" value="OQP40911.1"/>
    <property type="molecule type" value="Genomic_DNA"/>
</dbReference>
<name>A0A1V9E4B9_9BACT</name>
<evidence type="ECO:0000313" key="1">
    <source>
        <dbReference type="EMBL" id="OQP40911.1"/>
    </source>
</evidence>
<organism evidence="1 2">
    <name type="scientific">Niastella yeongjuensis</name>
    <dbReference type="NCBI Taxonomy" id="354355"/>
    <lineage>
        <taxon>Bacteria</taxon>
        <taxon>Pseudomonadati</taxon>
        <taxon>Bacteroidota</taxon>
        <taxon>Chitinophagia</taxon>
        <taxon>Chitinophagales</taxon>
        <taxon>Chitinophagaceae</taxon>
        <taxon>Niastella</taxon>
    </lineage>
</organism>
<dbReference type="Proteomes" id="UP000192610">
    <property type="component" value="Unassembled WGS sequence"/>
</dbReference>
<dbReference type="AlphaFoldDB" id="A0A1V9E4B9"/>
<accession>A0A1V9E4B9</accession>
<gene>
    <name evidence="1" type="ORF">A4H97_15000</name>
</gene>
<protein>
    <submittedName>
        <fullName evidence="1">Uncharacterized protein</fullName>
    </submittedName>
</protein>